<proteinExistence type="predicted"/>
<evidence type="ECO:0000256" key="1">
    <source>
        <dbReference type="SAM" id="MobiDB-lite"/>
    </source>
</evidence>
<feature type="region of interest" description="Disordered" evidence="1">
    <location>
        <begin position="590"/>
        <end position="633"/>
    </location>
</feature>
<dbReference type="EMBL" id="LNYA01000030">
    <property type="protein sequence ID" value="KTC96144.1"/>
    <property type="molecule type" value="Genomic_DNA"/>
</dbReference>
<dbReference type="STRING" id="448.Lery_1936"/>
<evidence type="ECO:0000313" key="2">
    <source>
        <dbReference type="EMBL" id="KTC96144.1"/>
    </source>
</evidence>
<dbReference type="RefSeq" id="WP_058527076.1">
    <property type="nucleotide sequence ID" value="NZ_CAAAHY010000007.1"/>
</dbReference>
<dbReference type="AlphaFoldDB" id="A0A0W0TKQ6"/>
<dbReference type="SUPFAM" id="SSF53254">
    <property type="entry name" value="Phosphoglycerate mutase-like"/>
    <property type="match status" value="1"/>
</dbReference>
<dbReference type="PATRIC" id="fig|448.7.peg.2030"/>
<dbReference type="Gene3D" id="3.40.50.1240">
    <property type="entry name" value="Phosphoglycerate mutase-like"/>
    <property type="match status" value="1"/>
</dbReference>
<evidence type="ECO:0000313" key="3">
    <source>
        <dbReference type="Proteomes" id="UP000054773"/>
    </source>
</evidence>
<dbReference type="Proteomes" id="UP000054773">
    <property type="component" value="Unassembled WGS sequence"/>
</dbReference>
<dbReference type="OrthoDB" id="5650616at2"/>
<name>A0A0W0TKQ6_LEGER</name>
<keyword evidence="3" id="KW-1185">Reference proteome</keyword>
<organism evidence="2 3">
    <name type="scientific">Legionella erythra</name>
    <dbReference type="NCBI Taxonomy" id="448"/>
    <lineage>
        <taxon>Bacteria</taxon>
        <taxon>Pseudomonadati</taxon>
        <taxon>Pseudomonadota</taxon>
        <taxon>Gammaproteobacteria</taxon>
        <taxon>Legionellales</taxon>
        <taxon>Legionellaceae</taxon>
        <taxon>Legionella</taxon>
    </lineage>
</organism>
<reference evidence="2 3" key="1">
    <citation type="submission" date="2015-11" db="EMBL/GenBank/DDBJ databases">
        <title>Genomic analysis of 38 Legionella species identifies large and diverse effector repertoires.</title>
        <authorList>
            <person name="Burstein D."/>
            <person name="Amaro F."/>
            <person name="Zusman T."/>
            <person name="Lifshitz Z."/>
            <person name="Cohen O."/>
            <person name="Gilbert J.A."/>
            <person name="Pupko T."/>
            <person name="Shuman H.A."/>
            <person name="Segal G."/>
        </authorList>
    </citation>
    <scope>NUCLEOTIDE SEQUENCE [LARGE SCALE GENOMIC DNA]</scope>
    <source>
        <strain evidence="2 3">SE-32A-C8</strain>
    </source>
</reference>
<protein>
    <submittedName>
        <fullName evidence="2">Uncharacterized protein</fullName>
    </submittedName>
</protein>
<sequence>MNSSASVMKTLKQDEKNYYSNAILEWQKELEASRESLESALRSNMNTLTSPALSSEEVEDRIKKIMAILSAPTAGLPAMIADNVDNLCKRLNELVDLYGQLQPTYISKLGILSSPRETIKSYLNTVGIRETIDPGINAYLHVQSRLLAEHIAYFRALKQSEWVSQTQKSNPEASVDILMLHRHEVCSSLNKGLGLKEDAGLDAFTLGASQSNFSLNLAQHFKTQALLYFQLLQPIEKVELKVSPVARAYQTALYASFGPRVIDEVTVDPHYAEVQYNTTVIASGRASRPCSEIAVDFEKEGYSARSTEDFFILGENALSFMKRLNIAYNRIAGSTHSSKNSSNMRIVMGHGTMNMHLLKHLRYHTTSNNIPAEPPTLDFGGYCFLLITRQDNRIIAVDYKGSFDRYGQQAQEKKPLTSIKTLSSSDYIQRLDKEYIPQAMPPELKACLLFHRCLIDTNEEAVKAIFKSTDFVDVMLDNISLLDFHQLQRSFLILKALAETQLQRLETRIENESGYSFSSFFASVKNATTGKPPSPQFLILKQLIKIMGAITGSDQLSALDELVKNSETTCFEGKVTNLCRAVREWETGRRQNEQPLKLKDEKIEKKEEKKENEEEDDSHSDAAYQALDTLYKG</sequence>
<accession>A0A0W0TKQ6</accession>
<feature type="compositionally biased region" description="Basic and acidic residues" evidence="1">
    <location>
        <begin position="590"/>
        <end position="612"/>
    </location>
</feature>
<gene>
    <name evidence="2" type="ORF">Lery_1936</name>
</gene>
<dbReference type="InterPro" id="IPR029033">
    <property type="entry name" value="His_PPase_superfam"/>
</dbReference>
<comment type="caution">
    <text evidence="2">The sequence shown here is derived from an EMBL/GenBank/DDBJ whole genome shotgun (WGS) entry which is preliminary data.</text>
</comment>